<protein>
    <submittedName>
        <fullName evidence="2">Serine/threonine protein kinase</fullName>
    </submittedName>
</protein>
<dbReference type="Pfam" id="PF25816">
    <property type="entry name" value="RamC_N"/>
    <property type="match status" value="1"/>
</dbReference>
<dbReference type="SMART" id="SM00220">
    <property type="entry name" value="S_TKc"/>
    <property type="match status" value="1"/>
</dbReference>
<dbReference type="InterPro" id="IPR053524">
    <property type="entry name" value="Aerial_hyphae_peptide-synth"/>
</dbReference>
<dbReference type="Proteomes" id="UP000325787">
    <property type="component" value="Chromosome"/>
</dbReference>
<dbReference type="SUPFAM" id="SSF56112">
    <property type="entry name" value="Protein kinase-like (PK-like)"/>
    <property type="match status" value="1"/>
</dbReference>
<dbReference type="PROSITE" id="PS50011">
    <property type="entry name" value="PROTEIN_KINASE_DOM"/>
    <property type="match status" value="1"/>
</dbReference>
<dbReference type="InterPro" id="IPR007822">
    <property type="entry name" value="LANC-like"/>
</dbReference>
<keyword evidence="3" id="KW-1185">Reference proteome</keyword>
<sequence length="845" mass="91515">MDLATVYLEHCLADPDFYDSTERWDDSAARFPLADRERPGWRRLRERLWVSFTPEHAAVPEQGWKVHVSAVPGNAEHVLSVVAGHCFRHGLTFKFLRSRLALQLAGSKYADRASSGKFCVVYPPADRLERTVSELDAALAGQPGPYVLSDLRWRRGPVYLRYGAFSPRYFLDDAGDPVPALTDPAGRPVPDDRVPVFRVPGWAPVPPFLAEAIARRDAGEFPYRVLRPLHFSNAGGVYLADEPVTGRRVVLKEARPHAGLDEDDVDAVTRLHREHDTLVKLAGLGLVPRALGTFTCWEHHFLVQEHVEGDPLPRCVGDRYPLAAPDPDPEEVAGYAAWAVQLVKQVGDALHVLHEHGVVVGDVQPANVIVRPDGRVALVDLELAMPVDEARRPPLGAAGFAAPPGCTGTAVDEHGLANVALWLFWPSAPVLCARDPGKVELFLAETTARFGVPEGFTAEVRRGLRHEPTPAAERPLPADPKAADWPGLRDAIAAGITATATPDRDDRLFPGDVEQFRTGGLDLAHGAAGVLLALHTAGAPVDPEHVDWLLRALPRWDVPRAGFYNGLHGIAYALDRLGYRQEALSTLDRAVDVGRRVATRGLHGGLAGMGLNLLHFAAVTGDRGLRDRAAVIADRLAEWLESGTAGPDRPSAAGLLHGASGAALFFLRCHRDNADNAFLDLAATALRADLAHCVVGPRDTLNVASAHRLLPYVGIGTAGIDLVLRRFLAVRREEDLVLAHERARRTCRAESALFPGLFTGHAGQLACAALTADGPPPEDPAVRAHLRALSRHAQSYRGHPAFPGEQLFRLSADLATGAAGVLLALRVVFEDRPGELLPFVETGRR</sequence>
<dbReference type="SUPFAM" id="SSF158745">
    <property type="entry name" value="LanC-like"/>
    <property type="match status" value="1"/>
</dbReference>
<gene>
    <name evidence="2" type="ORF">EKG83_25090</name>
</gene>
<dbReference type="InterPro" id="IPR058053">
    <property type="entry name" value="RamC_C"/>
</dbReference>
<keyword evidence="2" id="KW-0723">Serine/threonine-protein kinase</keyword>
<feature type="domain" description="Protein kinase" evidence="1">
    <location>
        <begin position="223"/>
        <end position="517"/>
    </location>
</feature>
<evidence type="ECO:0000259" key="1">
    <source>
        <dbReference type="PROSITE" id="PS50011"/>
    </source>
</evidence>
<dbReference type="InterPro" id="IPR011009">
    <property type="entry name" value="Kinase-like_dom_sf"/>
</dbReference>
<dbReference type="KEGG" id="ssyi:EKG83_25090"/>
<dbReference type="EMBL" id="CP034550">
    <property type="protein sequence ID" value="QFZ20253.1"/>
    <property type="molecule type" value="Genomic_DNA"/>
</dbReference>
<organism evidence="2 3">
    <name type="scientific">Saccharothrix syringae</name>
    <name type="common">Nocardiopsis syringae</name>
    <dbReference type="NCBI Taxonomy" id="103733"/>
    <lineage>
        <taxon>Bacteria</taxon>
        <taxon>Bacillati</taxon>
        <taxon>Actinomycetota</taxon>
        <taxon>Actinomycetes</taxon>
        <taxon>Pseudonocardiales</taxon>
        <taxon>Pseudonocardiaceae</taxon>
        <taxon>Saccharothrix</taxon>
    </lineage>
</organism>
<dbReference type="InterPro" id="IPR057929">
    <property type="entry name" value="RamC_N"/>
</dbReference>
<dbReference type="GO" id="GO:0031179">
    <property type="term" value="P:peptide modification"/>
    <property type="evidence" value="ECO:0007669"/>
    <property type="project" value="InterPro"/>
</dbReference>
<dbReference type="AlphaFoldDB" id="A0A5Q0H2B5"/>
<dbReference type="GO" id="GO:0004674">
    <property type="term" value="F:protein serine/threonine kinase activity"/>
    <property type="evidence" value="ECO:0007669"/>
    <property type="project" value="UniProtKB-KW"/>
</dbReference>
<keyword evidence="2" id="KW-0418">Kinase</keyword>
<dbReference type="GO" id="GO:0005524">
    <property type="term" value="F:ATP binding"/>
    <property type="evidence" value="ECO:0007669"/>
    <property type="project" value="InterPro"/>
</dbReference>
<proteinExistence type="predicted"/>
<dbReference type="NCBIfam" id="NF038151">
    <property type="entry name" value="lanthi_synth_III"/>
    <property type="match status" value="1"/>
</dbReference>
<keyword evidence="2" id="KW-0808">Transferase</keyword>
<evidence type="ECO:0000313" key="3">
    <source>
        <dbReference type="Proteomes" id="UP000325787"/>
    </source>
</evidence>
<dbReference type="Gene3D" id="1.10.510.10">
    <property type="entry name" value="Transferase(Phosphotransferase) domain 1"/>
    <property type="match status" value="1"/>
</dbReference>
<dbReference type="OrthoDB" id="1492512at2"/>
<evidence type="ECO:0000313" key="2">
    <source>
        <dbReference type="EMBL" id="QFZ20253.1"/>
    </source>
</evidence>
<accession>A0A5Q0H2B5</accession>
<dbReference type="RefSeq" id="WP_051766684.1">
    <property type="nucleotide sequence ID" value="NZ_CP034550.1"/>
</dbReference>
<dbReference type="Gene3D" id="1.50.10.20">
    <property type="match status" value="1"/>
</dbReference>
<dbReference type="InterPro" id="IPR000719">
    <property type="entry name" value="Prot_kinase_dom"/>
</dbReference>
<dbReference type="SMART" id="SM01260">
    <property type="entry name" value="LANC_like"/>
    <property type="match status" value="1"/>
</dbReference>
<dbReference type="CDD" id="cd04791">
    <property type="entry name" value="LanC_SerThrkinase"/>
    <property type="match status" value="1"/>
</dbReference>
<dbReference type="Pfam" id="PF00069">
    <property type="entry name" value="Pkinase"/>
    <property type="match status" value="1"/>
</dbReference>
<reference evidence="3" key="1">
    <citation type="journal article" date="2021" name="Curr. Microbiol.">
        <title>Complete genome of nocamycin-producing strain Saccharothrix syringae NRRL B-16468 reveals the biosynthetic potential for secondary metabolites.</title>
        <authorList>
            <person name="Mo X."/>
            <person name="Yang S."/>
        </authorList>
    </citation>
    <scope>NUCLEOTIDE SEQUENCE [LARGE SCALE GENOMIC DNA]</scope>
    <source>
        <strain evidence="3">ATCC 51364 / DSM 43886 / JCM 6844 / KCTC 9398 / NBRC 14523 / NRRL B-16468 / INA 2240</strain>
    </source>
</reference>
<name>A0A5Q0H2B5_SACSY</name>